<proteinExistence type="predicted"/>
<name>D8S2F7_SELML</name>
<dbReference type="PROSITE" id="PS00108">
    <property type="entry name" value="PROTEIN_KINASE_ST"/>
    <property type="match status" value="1"/>
</dbReference>
<evidence type="ECO:0000259" key="1">
    <source>
        <dbReference type="PROSITE" id="PS50011"/>
    </source>
</evidence>
<gene>
    <name evidence="2" type="ORF">SELMODRAFT_15530</name>
</gene>
<dbReference type="InterPro" id="IPR011009">
    <property type="entry name" value="Kinase-like_dom_sf"/>
</dbReference>
<sequence>YTLQLRIGDGSQGVFQALRRSDGAAFAVKTIAHGRGREEARALTMASAIAGVIKLEEEIFEMVVGEMDDEVCHLVLELCSCSLTDMIKLKTRLGEKEAATVVYNVAVALDQVHDRGMIHCDIKPGNVLYEIKLGDFGSCWPWSSDGIGTPGFMAPESVIAGSYSTASDVFGLGMVLYTCLSGMTPFYNLSYRRMMEVFARSDDKIQRELKWDCIPPLAADLIRCMIARSPEERFTLEQFFDHEWIL</sequence>
<dbReference type="PROSITE" id="PS50011">
    <property type="entry name" value="PROTEIN_KINASE_DOM"/>
    <property type="match status" value="1"/>
</dbReference>
<reference evidence="2 3" key="1">
    <citation type="journal article" date="2011" name="Science">
        <title>The Selaginella genome identifies genetic changes associated with the evolution of vascular plants.</title>
        <authorList>
            <person name="Banks J.A."/>
            <person name="Nishiyama T."/>
            <person name="Hasebe M."/>
            <person name="Bowman J.L."/>
            <person name="Gribskov M."/>
            <person name="dePamphilis C."/>
            <person name="Albert V.A."/>
            <person name="Aono N."/>
            <person name="Aoyama T."/>
            <person name="Ambrose B.A."/>
            <person name="Ashton N.W."/>
            <person name="Axtell M.J."/>
            <person name="Barker E."/>
            <person name="Barker M.S."/>
            <person name="Bennetzen J.L."/>
            <person name="Bonawitz N.D."/>
            <person name="Chapple C."/>
            <person name="Cheng C."/>
            <person name="Correa L.G."/>
            <person name="Dacre M."/>
            <person name="DeBarry J."/>
            <person name="Dreyer I."/>
            <person name="Elias M."/>
            <person name="Engstrom E.M."/>
            <person name="Estelle M."/>
            <person name="Feng L."/>
            <person name="Finet C."/>
            <person name="Floyd S.K."/>
            <person name="Frommer W.B."/>
            <person name="Fujita T."/>
            <person name="Gramzow L."/>
            <person name="Gutensohn M."/>
            <person name="Harholt J."/>
            <person name="Hattori M."/>
            <person name="Heyl A."/>
            <person name="Hirai T."/>
            <person name="Hiwatashi Y."/>
            <person name="Ishikawa M."/>
            <person name="Iwata M."/>
            <person name="Karol K.G."/>
            <person name="Koehler B."/>
            <person name="Kolukisaoglu U."/>
            <person name="Kubo M."/>
            <person name="Kurata T."/>
            <person name="Lalonde S."/>
            <person name="Li K."/>
            <person name="Li Y."/>
            <person name="Litt A."/>
            <person name="Lyons E."/>
            <person name="Manning G."/>
            <person name="Maruyama T."/>
            <person name="Michael T.P."/>
            <person name="Mikami K."/>
            <person name="Miyazaki S."/>
            <person name="Morinaga S."/>
            <person name="Murata T."/>
            <person name="Mueller-Roeber B."/>
            <person name="Nelson D.R."/>
            <person name="Obara M."/>
            <person name="Oguri Y."/>
            <person name="Olmstead R.G."/>
            <person name="Onodera N."/>
            <person name="Petersen B.L."/>
            <person name="Pils B."/>
            <person name="Prigge M."/>
            <person name="Rensing S.A."/>
            <person name="Riano-Pachon D.M."/>
            <person name="Roberts A.W."/>
            <person name="Sato Y."/>
            <person name="Scheller H.V."/>
            <person name="Schulz B."/>
            <person name="Schulz C."/>
            <person name="Shakirov E.V."/>
            <person name="Shibagaki N."/>
            <person name="Shinohara N."/>
            <person name="Shippen D.E."/>
            <person name="Soerensen I."/>
            <person name="Sotooka R."/>
            <person name="Sugimoto N."/>
            <person name="Sugita M."/>
            <person name="Sumikawa N."/>
            <person name="Tanurdzic M."/>
            <person name="Theissen G."/>
            <person name="Ulvskov P."/>
            <person name="Wakazuki S."/>
            <person name="Weng J.K."/>
            <person name="Willats W.W."/>
            <person name="Wipf D."/>
            <person name="Wolf P.G."/>
            <person name="Yang L."/>
            <person name="Zimmer A.D."/>
            <person name="Zhu Q."/>
            <person name="Mitros T."/>
            <person name="Hellsten U."/>
            <person name="Loque D."/>
            <person name="Otillar R."/>
            <person name="Salamov A."/>
            <person name="Schmutz J."/>
            <person name="Shapiro H."/>
            <person name="Lindquist E."/>
            <person name="Lucas S."/>
            <person name="Rokhsar D."/>
            <person name="Grigoriev I.V."/>
        </authorList>
    </citation>
    <scope>NUCLEOTIDE SEQUENCE [LARGE SCALE GENOMIC DNA]</scope>
</reference>
<dbReference type="PANTHER" id="PTHR44167:SF18">
    <property type="entry name" value="PROTEIN KINASE DOMAIN-CONTAINING PROTEIN"/>
    <property type="match status" value="1"/>
</dbReference>
<dbReference type="Proteomes" id="UP000001514">
    <property type="component" value="Unassembled WGS sequence"/>
</dbReference>
<feature type="domain" description="Protein kinase" evidence="1">
    <location>
        <begin position="1"/>
        <end position="245"/>
    </location>
</feature>
<dbReference type="AlphaFoldDB" id="D8S2F7"/>
<keyword evidence="3" id="KW-1185">Reference proteome</keyword>
<dbReference type="SUPFAM" id="SSF56112">
    <property type="entry name" value="Protein kinase-like (PK-like)"/>
    <property type="match status" value="1"/>
</dbReference>
<dbReference type="Gene3D" id="1.10.510.10">
    <property type="entry name" value="Transferase(Phosphotransferase) domain 1"/>
    <property type="match status" value="1"/>
</dbReference>
<dbReference type="GO" id="GO:0005634">
    <property type="term" value="C:nucleus"/>
    <property type="evidence" value="ECO:0000318"/>
    <property type="project" value="GO_Central"/>
</dbReference>
<dbReference type="SMART" id="SM00220">
    <property type="entry name" value="S_TKc"/>
    <property type="match status" value="1"/>
</dbReference>
<evidence type="ECO:0000313" key="2">
    <source>
        <dbReference type="EMBL" id="EFJ21623.1"/>
    </source>
</evidence>
<protein>
    <recommendedName>
        <fullName evidence="1">Protein kinase domain-containing protein</fullName>
    </recommendedName>
</protein>
<evidence type="ECO:0000313" key="3">
    <source>
        <dbReference type="Proteomes" id="UP000001514"/>
    </source>
</evidence>
<dbReference type="InterPro" id="IPR008271">
    <property type="entry name" value="Ser/Thr_kinase_AS"/>
</dbReference>
<dbReference type="GO" id="GO:0005524">
    <property type="term" value="F:ATP binding"/>
    <property type="evidence" value="ECO:0007669"/>
    <property type="project" value="InterPro"/>
</dbReference>
<dbReference type="GO" id="GO:0044773">
    <property type="term" value="P:mitotic DNA damage checkpoint signaling"/>
    <property type="evidence" value="ECO:0000318"/>
    <property type="project" value="GO_Central"/>
</dbReference>
<feature type="non-terminal residue" evidence="2">
    <location>
        <position position="246"/>
    </location>
</feature>
<dbReference type="GO" id="GO:0005737">
    <property type="term" value="C:cytoplasm"/>
    <property type="evidence" value="ECO:0000318"/>
    <property type="project" value="GO_Central"/>
</dbReference>
<dbReference type="OMA" id="FDHEWIL"/>
<feature type="non-terminal residue" evidence="2">
    <location>
        <position position="1"/>
    </location>
</feature>
<dbReference type="KEGG" id="smo:SELMODRAFT_15530"/>
<dbReference type="Pfam" id="PF00069">
    <property type="entry name" value="Pkinase"/>
    <property type="match status" value="1"/>
</dbReference>
<organism evidence="3">
    <name type="scientific">Selaginella moellendorffii</name>
    <name type="common">Spikemoss</name>
    <dbReference type="NCBI Taxonomy" id="88036"/>
    <lineage>
        <taxon>Eukaryota</taxon>
        <taxon>Viridiplantae</taxon>
        <taxon>Streptophyta</taxon>
        <taxon>Embryophyta</taxon>
        <taxon>Tracheophyta</taxon>
        <taxon>Lycopodiopsida</taxon>
        <taxon>Selaginellales</taxon>
        <taxon>Selaginellaceae</taxon>
        <taxon>Selaginella</taxon>
    </lineage>
</organism>
<dbReference type="eggNOG" id="KOG0032">
    <property type="taxonomic scope" value="Eukaryota"/>
</dbReference>
<dbReference type="STRING" id="88036.D8S2F7"/>
<dbReference type="Gramene" id="EFJ21623">
    <property type="protein sequence ID" value="EFJ21623"/>
    <property type="gene ID" value="SELMODRAFT_15530"/>
</dbReference>
<dbReference type="PANTHER" id="PTHR44167">
    <property type="entry name" value="OVARIAN-SPECIFIC SERINE/THREONINE-PROTEIN KINASE LOK-RELATED"/>
    <property type="match status" value="1"/>
</dbReference>
<dbReference type="HOGENOM" id="CLU_000288_63_0_1"/>
<dbReference type="EMBL" id="GL377599">
    <property type="protein sequence ID" value="EFJ21623.1"/>
    <property type="molecule type" value="Genomic_DNA"/>
</dbReference>
<accession>D8S2F7</accession>
<dbReference type="InterPro" id="IPR000719">
    <property type="entry name" value="Prot_kinase_dom"/>
</dbReference>
<dbReference type="InParanoid" id="D8S2F7"/>
<dbReference type="GO" id="GO:0004674">
    <property type="term" value="F:protein serine/threonine kinase activity"/>
    <property type="evidence" value="ECO:0000318"/>
    <property type="project" value="GO_Central"/>
</dbReference>